<dbReference type="InterPro" id="IPR027268">
    <property type="entry name" value="Peptidase_M4/M1_CTD_sf"/>
</dbReference>
<feature type="signal peptide" evidence="1">
    <location>
        <begin position="1"/>
        <end position="19"/>
    </location>
</feature>
<dbReference type="Gene3D" id="1.10.390.10">
    <property type="entry name" value="Neutral Protease Domain 2"/>
    <property type="match status" value="1"/>
</dbReference>
<reference evidence="3 4" key="1">
    <citation type="submission" date="2014-10" db="EMBL/GenBank/DDBJ databases">
        <title>Kaistella solincola genome.</title>
        <authorList>
            <person name="Newman J.D."/>
        </authorList>
    </citation>
    <scope>NUCLEOTIDE SEQUENCE [LARGE SCALE GENOMIC DNA]</scope>
    <source>
        <strain evidence="3 4">DSM 22468</strain>
    </source>
</reference>
<evidence type="ECO:0000313" key="3">
    <source>
        <dbReference type="EMBL" id="KIA83613.1"/>
    </source>
</evidence>
<dbReference type="EMBL" id="JSYK01000003">
    <property type="protein sequence ID" value="KIA83613.1"/>
    <property type="molecule type" value="Genomic_DNA"/>
</dbReference>
<gene>
    <name evidence="3" type="ORF">OA84_08960</name>
</gene>
<dbReference type="CDD" id="cd09603">
    <property type="entry name" value="M1_APN_like"/>
    <property type="match status" value="1"/>
</dbReference>
<dbReference type="InterPro" id="IPR042097">
    <property type="entry name" value="Aminopeptidase_N-like_N_sf"/>
</dbReference>
<evidence type="ECO:0000259" key="2">
    <source>
        <dbReference type="Pfam" id="PF01433"/>
    </source>
</evidence>
<dbReference type="InterPro" id="IPR014782">
    <property type="entry name" value="Peptidase_M1_dom"/>
</dbReference>
<feature type="chain" id="PRO_5045245838" evidence="1">
    <location>
        <begin position="20"/>
        <end position="537"/>
    </location>
</feature>
<proteinExistence type="predicted"/>
<sequence>MKKTVIVLLISSGFFSAQQATKQDTLKGSNTEFRNFWDVKKYEISVEPKFADQSVSGTNKITFEILRDVTNPVFQIDLQQPMNYKIIDSDEKLCSSRRDGNFIFIETKRAYKKGEKHTFTLQFFGKPTVAKNAPWDGGWVFKKDENGNPWMSVAQEGIGASVWLPSKDLWSDEPDNGIVMNIITPKDLVGVGNGRLISQKSEKDKNVFIWEVKNPINLYSIVPNVGKYVNFKDSYAGEKGALDLDYWVLDYNLDKAKKQFTQVKPMMKAFEYWFGPYPFYEDSYKLIETPYLGMEHQSGVGYGNHYENGYLGRDLSGTGVGLSWDFIIIHESGHEWFANNITAKEKADMWVHEGFTNYSETLFVEKFIDKASAEKYVVGIRKNIRNDEPIIGQYGIAKSGSGDMYYKGANMLHTIRQVINNDAKFREILRGLNADFYHQTVTSKDVENYISEKSGIDFSTVFDQYLRTTQIPTLQYSQNGNTLKFRYDVAVKNLKLPIRINGNQEIKPTDKWQTVKLNSAEPVKFDENYYIYYSAEK</sequence>
<dbReference type="SUPFAM" id="SSF63737">
    <property type="entry name" value="Leukotriene A4 hydrolase N-terminal domain"/>
    <property type="match status" value="1"/>
</dbReference>
<dbReference type="PANTHER" id="PTHR45726">
    <property type="entry name" value="LEUKOTRIENE A-4 HYDROLASE"/>
    <property type="match status" value="1"/>
</dbReference>
<dbReference type="InterPro" id="IPR034015">
    <property type="entry name" value="M1_LTA4H"/>
</dbReference>
<accession>A0ABR4ZQN3</accession>
<feature type="domain" description="Peptidase M1 membrane alanine aminopeptidase" evidence="2">
    <location>
        <begin position="325"/>
        <end position="465"/>
    </location>
</feature>
<dbReference type="Pfam" id="PF01433">
    <property type="entry name" value="Peptidase_M1"/>
    <property type="match status" value="1"/>
</dbReference>
<dbReference type="SUPFAM" id="SSF55486">
    <property type="entry name" value="Metalloproteases ('zincins'), catalytic domain"/>
    <property type="match status" value="1"/>
</dbReference>
<keyword evidence="1" id="KW-0732">Signal</keyword>
<dbReference type="Gene3D" id="2.60.40.1730">
    <property type="entry name" value="tricorn interacting facor f3 domain"/>
    <property type="match status" value="1"/>
</dbReference>
<dbReference type="RefSeq" id="WP_039344995.1">
    <property type="nucleotide sequence ID" value="NZ_JSYK01000003.1"/>
</dbReference>
<dbReference type="Proteomes" id="UP000031275">
    <property type="component" value="Unassembled WGS sequence"/>
</dbReference>
<keyword evidence="4" id="KW-1185">Reference proteome</keyword>
<organism evidence="3 4">
    <name type="scientific">Kaistella solincola</name>
    <dbReference type="NCBI Taxonomy" id="510955"/>
    <lineage>
        <taxon>Bacteria</taxon>
        <taxon>Pseudomonadati</taxon>
        <taxon>Bacteroidota</taxon>
        <taxon>Flavobacteriia</taxon>
        <taxon>Flavobacteriales</taxon>
        <taxon>Weeksellaceae</taxon>
        <taxon>Chryseobacterium group</taxon>
        <taxon>Kaistella</taxon>
    </lineage>
</organism>
<evidence type="ECO:0000256" key="1">
    <source>
        <dbReference type="SAM" id="SignalP"/>
    </source>
</evidence>
<name>A0ABR4ZQN3_9FLAO</name>
<comment type="caution">
    <text evidence="3">The sequence shown here is derived from an EMBL/GenBank/DDBJ whole genome shotgun (WGS) entry which is preliminary data.</text>
</comment>
<protein>
    <submittedName>
        <fullName evidence="3">Peptidase M1</fullName>
    </submittedName>
</protein>
<dbReference type="PANTHER" id="PTHR45726:SF3">
    <property type="entry name" value="LEUKOTRIENE A-4 HYDROLASE"/>
    <property type="match status" value="1"/>
</dbReference>
<evidence type="ECO:0000313" key="4">
    <source>
        <dbReference type="Proteomes" id="UP000031275"/>
    </source>
</evidence>